<proteinExistence type="predicted"/>
<organism evidence="3 4">
    <name type="scientific">Flavobacterium jejuense</name>
    <dbReference type="NCBI Taxonomy" id="1544455"/>
    <lineage>
        <taxon>Bacteria</taxon>
        <taxon>Pseudomonadati</taxon>
        <taxon>Bacteroidota</taxon>
        <taxon>Flavobacteriia</taxon>
        <taxon>Flavobacteriales</taxon>
        <taxon>Flavobacteriaceae</taxon>
        <taxon>Flavobacterium</taxon>
    </lineage>
</organism>
<dbReference type="InterPro" id="IPR052754">
    <property type="entry name" value="NTPase_KAP_P-loop"/>
</dbReference>
<dbReference type="EMBL" id="VEVQ02000002">
    <property type="protein sequence ID" value="NHN24989.1"/>
    <property type="molecule type" value="Genomic_DNA"/>
</dbReference>
<dbReference type="Gene3D" id="3.40.50.300">
    <property type="entry name" value="P-loop containing nucleotide triphosphate hydrolases"/>
    <property type="match status" value="1"/>
</dbReference>
<dbReference type="InterPro" id="IPR011646">
    <property type="entry name" value="KAP_P-loop"/>
</dbReference>
<feature type="transmembrane region" description="Helical" evidence="1">
    <location>
        <begin position="55"/>
        <end position="77"/>
    </location>
</feature>
<accession>A0ABX0IME6</accession>
<dbReference type="InterPro" id="IPR027417">
    <property type="entry name" value="P-loop_NTPase"/>
</dbReference>
<feature type="transmembrane region" description="Helical" evidence="1">
    <location>
        <begin position="89"/>
        <end position="106"/>
    </location>
</feature>
<dbReference type="Pfam" id="PF07693">
    <property type="entry name" value="KAP_NTPase"/>
    <property type="match status" value="1"/>
</dbReference>
<dbReference type="PANTHER" id="PTHR22674:SF6">
    <property type="entry name" value="NTPASE KAP FAMILY P-LOOP DOMAIN-CONTAINING PROTEIN 1"/>
    <property type="match status" value="1"/>
</dbReference>
<reference evidence="3 4" key="3">
    <citation type="submission" date="2020-02" db="EMBL/GenBank/DDBJ databases">
        <title>Flavobacterium profundi sp. nov., isolated from a deep-sea seamount.</title>
        <authorList>
            <person name="Zhang D.-C."/>
        </authorList>
    </citation>
    <scope>NUCLEOTIDE SEQUENCE [LARGE SCALE GENOMIC DNA]</scope>
    <source>
        <strain evidence="3 4">EC11</strain>
    </source>
</reference>
<name>A0ABX0IME6_9FLAO</name>
<comment type="caution">
    <text evidence="3">The sequence shown here is derived from an EMBL/GenBank/DDBJ whole genome shotgun (WGS) entry which is preliminary data.</text>
</comment>
<keyword evidence="1" id="KW-0812">Transmembrane</keyword>
<gene>
    <name evidence="3" type="ORF">FIA58_004790</name>
</gene>
<evidence type="ECO:0000259" key="2">
    <source>
        <dbReference type="Pfam" id="PF07693"/>
    </source>
</evidence>
<evidence type="ECO:0000256" key="1">
    <source>
        <dbReference type="SAM" id="Phobius"/>
    </source>
</evidence>
<evidence type="ECO:0000313" key="3">
    <source>
        <dbReference type="EMBL" id="NHN24989.1"/>
    </source>
</evidence>
<sequence>MKKKYIKILEKDIKKSFTIKRIILNLIFIITVFIYNDFFSNFINNYFTPKVFPNSFLVISIFILILFLSFIGISYKILKNKYNNSTNEINLIFLILFLVCYFSYWIPENKWTLVKFEFGGLNVFYVNLIIIILILTLFVIFIRYLDYLGENKEIESANNILLDDSPILIKADDKLDYQETVKNLTDILYNDNHKKSFTIGLVGPWGNGKSSVLKMVEKELEEKICMNNSPFIIFNFLPYLNHKENDIINEFFTCLSNELKPYSGKLSDLITEYSSTITDIYENKNILGFIESHVTDFKNSSANELYSLINDMLSDVNKKIIVFIDDLDRLNKDEILQVFKLIRNTADFRNTTFVVAMDKEYVLRSLKKSKKIFHSSFIDKFFQLEIYLPEIDKSKLKERFLLELNSSILNGGSPDFGYKIMEAIDNEGNLFNDYVKNIRDVKRLVNQVIYDFPSTGGEIDMKDFLNFTYFKLKFPNFIYILKQGIGDIIELDDQGKYNLKEKIDGNENNSESFSSDKIFKILSKQQSFNPKKYELYNEEFFNNCLLEDQTIDCENKYLLLKTLAFMFGIENTNNDVSSIKNENNLRILLEQKVPKNRLINNEFTTLINSELENIINIIDEFYKNNKLEQLLSRFNFFTASKNESEYKNSILALVYIFEKRRDFSIYEANIILQISVFAHKLNDEEEGLNIDLKQWSLENIFQNKTFNIETRVLLLGHLRNGALGSKFKVTLWRFKPLELNELILKLFQEYLEDSASLISNPNNYSLYHVYHTIKSGIKNEVTKKIIEFWSTSNLELLCAQITDLDSWPSSSFKIADVINEFFNSKINFIQFVKSHKDSNNSEIEEFLALYNLLQISEFKYTCMFKFEKSTLMLAKIEYLKQFKIGKDENQGLTQLVLETNSLNFIEGLHSQKDLERKYGIRIHEYNFSNNVVYYMFVYLKENLGNNPVLSFTQELYRSILPFTDWEKTAFVANNIDNGKNLIPQKNNNYYLKVISIEPRKKQ</sequence>
<reference evidence="4" key="1">
    <citation type="submission" date="2019-05" db="EMBL/GenBank/DDBJ databases">
        <title>Flavobacterium profundi sp. nov., isolated from a deep-sea seamount.</title>
        <authorList>
            <person name="Zhang D.-C."/>
        </authorList>
    </citation>
    <scope>NUCLEOTIDE SEQUENCE [LARGE SCALE GENOMIC DNA]</scope>
    <source>
        <strain evidence="4">EC11</strain>
    </source>
</reference>
<reference evidence="3 4" key="2">
    <citation type="submission" date="2019-05" db="EMBL/GenBank/DDBJ databases">
        <authorList>
            <person name="Lianzixin W."/>
        </authorList>
    </citation>
    <scope>NUCLEOTIDE SEQUENCE [LARGE SCALE GENOMIC DNA]</scope>
    <source>
        <strain evidence="3 4">EC11</strain>
    </source>
</reference>
<feature type="transmembrane region" description="Helical" evidence="1">
    <location>
        <begin position="118"/>
        <end position="142"/>
    </location>
</feature>
<keyword evidence="1" id="KW-0472">Membrane</keyword>
<dbReference type="Proteomes" id="UP000817854">
    <property type="component" value="Unassembled WGS sequence"/>
</dbReference>
<feature type="transmembrane region" description="Helical" evidence="1">
    <location>
        <begin position="21"/>
        <end position="43"/>
    </location>
</feature>
<dbReference type="RefSeq" id="WP_140960605.1">
    <property type="nucleotide sequence ID" value="NZ_VEVQ02000002.1"/>
</dbReference>
<dbReference type="SUPFAM" id="SSF52540">
    <property type="entry name" value="P-loop containing nucleoside triphosphate hydrolases"/>
    <property type="match status" value="1"/>
</dbReference>
<feature type="domain" description="KAP NTPase" evidence="2">
    <location>
        <begin position="178"/>
        <end position="448"/>
    </location>
</feature>
<evidence type="ECO:0000313" key="4">
    <source>
        <dbReference type="Proteomes" id="UP000817854"/>
    </source>
</evidence>
<protein>
    <submittedName>
        <fullName evidence="3">AAA family ATPase</fullName>
    </submittedName>
</protein>
<keyword evidence="1" id="KW-1133">Transmembrane helix</keyword>
<dbReference type="PANTHER" id="PTHR22674">
    <property type="entry name" value="NTPASE, KAP FAMILY P-LOOP DOMAIN-CONTAINING 1"/>
    <property type="match status" value="1"/>
</dbReference>
<keyword evidence="4" id="KW-1185">Reference proteome</keyword>